<dbReference type="Proteomes" id="UP000215902">
    <property type="component" value="Unassembled WGS sequence"/>
</dbReference>
<dbReference type="Gene3D" id="3.40.50.410">
    <property type="entry name" value="von Willebrand factor, type A domain"/>
    <property type="match status" value="1"/>
</dbReference>
<dbReference type="InterPro" id="IPR051266">
    <property type="entry name" value="CLCR"/>
</dbReference>
<dbReference type="OrthoDB" id="687730at2759"/>
<feature type="non-terminal residue" evidence="3">
    <location>
        <position position="1"/>
    </location>
</feature>
<dbReference type="PANTHER" id="PTHR10579:SF177">
    <property type="entry name" value="CALCIUM-ACTIVATED CHLORIDE CHANNEL REGULATOR 4-LIKE PROTEIN"/>
    <property type="match status" value="1"/>
</dbReference>
<dbReference type="InterPro" id="IPR002035">
    <property type="entry name" value="VWF_A"/>
</dbReference>
<dbReference type="InterPro" id="IPR036465">
    <property type="entry name" value="vWFA_dom_sf"/>
</dbReference>
<protein>
    <recommendedName>
        <fullName evidence="2">VWFA domain-containing protein</fullName>
    </recommendedName>
</protein>
<feature type="compositionally biased region" description="Low complexity" evidence="1">
    <location>
        <begin position="966"/>
        <end position="976"/>
    </location>
</feature>
<dbReference type="SMART" id="SM00327">
    <property type="entry name" value="VWA"/>
    <property type="match status" value="1"/>
</dbReference>
<evidence type="ECO:0000256" key="1">
    <source>
        <dbReference type="SAM" id="MobiDB-lite"/>
    </source>
</evidence>
<dbReference type="SUPFAM" id="SSF53300">
    <property type="entry name" value="vWA-like"/>
    <property type="match status" value="1"/>
</dbReference>
<dbReference type="EMBL" id="NIVC01003860">
    <property type="protein sequence ID" value="PAA49495.1"/>
    <property type="molecule type" value="Genomic_DNA"/>
</dbReference>
<sequence length="1009" mass="111246">ASPSSSVAEPTLSIEILPTFICTESLNMRLKNVSTIFMTFLAAFCIQLDASSKLHLADDGYYNDLLVFVQIPADGNVQEKHYAHLLHVLQTALREASDILEKLTHTVGRRLGFGEVSVLLPHSLGEKLAESNNSRLQLHPATWQRPENADFVVSPDIKESDEGVVWEDFFCGAQAEKVKLSTKSLESSNIYKSVARTMALYFSQFRWGLFSEDPLSNPIQKSKDSYNRVLPRLSSCNPDLQVKLEVASGNQTGRSCKFGEPNCKIVVTEPAYSNVASFLFEPYSAGVTRFCDADFKVSDTRHRHNKDADNLLNKFCNARSAAEVIRDHEDFLRPISSATIVNSKFNFRLVVEPKRDRVVIVMDTSSSMRSDNRMQNLINAVNNYIAFTLKTGSECALISFTSGPTVLQNFILVDSPAVRRQLMQSVSKLTAGGSTCIGGAVQEAMKLLGENVTSPTHRSSGQILLVSDGQEGCSSKLNSTIDAISKTSLRVDTIRFGDSADMRMSLLADVTDGRKLYSPVDSKLAASKLILEFTSLQSGLAGVNKTVVLDSRQVPSDLRYPVEFDVSTRSNLVFSLFLPSDPAKVGSLRLMLRSPSGRTFNCSGGSSAVCTVDVAVGSVTMQIPDAEVESGKWTLTNLAVGLARRIRRQAASTMTIVITGSQFALLPRDTTCRVKPNNVTMVKYDTRIGVFVNLLPRSQIQHKYQIYAVVTASNKEVARFNLSEQYYNRGAYSAMVPLYAVQKARQYAVDVFITFPFQMQLSGGTLTVQAEDPNFDRRRIVPKPSMAIYISRKDYASKIIEIKWNPVKDPSGLLPPKADVPVYSLRYRETGGNCTAVNGYYSCPELAVTNQSSVNIYNQYMALNEPPMFIKVIAISAANVSSVSIDRLYIQDEKPLAAEDEKRLGLLPSTMARTLTSVTNHKFSMPIRNVHIVHHTQTTKQLTSHVHRTVAQTLANDPNKTNSTAKSSSRNSTQTKSSAQLKMDLAWLSAGAVCSLAVLTVSAQQWLIQ</sequence>
<evidence type="ECO:0000259" key="2">
    <source>
        <dbReference type="PROSITE" id="PS50234"/>
    </source>
</evidence>
<accession>A0A267DJU5</accession>
<dbReference type="Pfam" id="PF08434">
    <property type="entry name" value="CLCA"/>
    <property type="match status" value="1"/>
</dbReference>
<organism evidence="3 4">
    <name type="scientific">Macrostomum lignano</name>
    <dbReference type="NCBI Taxonomy" id="282301"/>
    <lineage>
        <taxon>Eukaryota</taxon>
        <taxon>Metazoa</taxon>
        <taxon>Spiralia</taxon>
        <taxon>Lophotrochozoa</taxon>
        <taxon>Platyhelminthes</taxon>
        <taxon>Rhabditophora</taxon>
        <taxon>Macrostomorpha</taxon>
        <taxon>Macrostomida</taxon>
        <taxon>Macrostomidae</taxon>
        <taxon>Macrostomum</taxon>
    </lineage>
</organism>
<feature type="domain" description="VWFA" evidence="2">
    <location>
        <begin position="357"/>
        <end position="533"/>
    </location>
</feature>
<proteinExistence type="predicted"/>
<evidence type="ECO:0000313" key="4">
    <source>
        <dbReference type="Proteomes" id="UP000215902"/>
    </source>
</evidence>
<dbReference type="CDD" id="cd00198">
    <property type="entry name" value="vWFA"/>
    <property type="match status" value="1"/>
</dbReference>
<name>A0A267DJU5_9PLAT</name>
<feature type="compositionally biased region" description="Polar residues" evidence="1">
    <location>
        <begin position="956"/>
        <end position="965"/>
    </location>
</feature>
<gene>
    <name evidence="3" type="ORF">BOX15_Mlig016365g1</name>
</gene>
<dbReference type="Pfam" id="PF13519">
    <property type="entry name" value="VWA_2"/>
    <property type="match status" value="1"/>
</dbReference>
<comment type="caution">
    <text evidence="3">The sequence shown here is derived from an EMBL/GenBank/DDBJ whole genome shotgun (WGS) entry which is preliminary data.</text>
</comment>
<dbReference type="PROSITE" id="PS50234">
    <property type="entry name" value="VWFA"/>
    <property type="match status" value="1"/>
</dbReference>
<dbReference type="AlphaFoldDB" id="A0A267DJU5"/>
<dbReference type="InterPro" id="IPR013642">
    <property type="entry name" value="CLCA_N"/>
</dbReference>
<evidence type="ECO:0000313" key="3">
    <source>
        <dbReference type="EMBL" id="PAA49495.1"/>
    </source>
</evidence>
<dbReference type="PANTHER" id="PTHR10579">
    <property type="entry name" value="CALCIUM-ACTIVATED CHLORIDE CHANNEL REGULATOR"/>
    <property type="match status" value="1"/>
</dbReference>
<reference evidence="3 4" key="1">
    <citation type="submission" date="2017-06" db="EMBL/GenBank/DDBJ databases">
        <title>A platform for efficient transgenesis in Macrostomum lignano, a flatworm model organism for stem cell research.</title>
        <authorList>
            <person name="Berezikov E."/>
        </authorList>
    </citation>
    <scope>NUCLEOTIDE SEQUENCE [LARGE SCALE GENOMIC DNA]</scope>
    <source>
        <strain evidence="3">DV1</strain>
        <tissue evidence="3">Whole organism</tissue>
    </source>
</reference>
<feature type="region of interest" description="Disordered" evidence="1">
    <location>
        <begin position="956"/>
        <end position="976"/>
    </location>
</feature>
<keyword evidence="4" id="KW-1185">Reference proteome</keyword>